<sequence>MQDFLTNAIEKITIRDAKQEDASLIVEFYNVVGGETDYLSFGRDEYPQTAKGLAKSIEDMKQSKGTCMLLMLDGEEIVGIGTIDSSSKRRFLHVGTLGIVIRQSHAGKGLGRLLMNALIDWAKENGQTEKITLITRADNERAVALYEKLGFKQEGVFYKDSFDGERYYDSLSMALFL</sequence>
<evidence type="ECO:0000259" key="1">
    <source>
        <dbReference type="PROSITE" id="PS51186"/>
    </source>
</evidence>
<dbReference type="Proteomes" id="UP000659496">
    <property type="component" value="Unassembled WGS sequence"/>
</dbReference>
<evidence type="ECO:0000313" key="3">
    <source>
        <dbReference type="Proteomes" id="UP000659496"/>
    </source>
</evidence>
<dbReference type="Pfam" id="PF00583">
    <property type="entry name" value="Acetyltransf_1"/>
    <property type="match status" value="1"/>
</dbReference>
<dbReference type="RefSeq" id="WP_191689379.1">
    <property type="nucleotide sequence ID" value="NZ_JACSQY010000004.1"/>
</dbReference>
<protein>
    <submittedName>
        <fullName evidence="2">GNAT family N-acetyltransferase</fullName>
    </submittedName>
</protein>
<accession>A0ABR8PJ66</accession>
<dbReference type="PANTHER" id="PTHR43415">
    <property type="entry name" value="SPERMIDINE N(1)-ACETYLTRANSFERASE"/>
    <property type="match status" value="1"/>
</dbReference>
<dbReference type="PANTHER" id="PTHR43415:SF3">
    <property type="entry name" value="GNAT-FAMILY ACETYLTRANSFERASE"/>
    <property type="match status" value="1"/>
</dbReference>
<organism evidence="2 3">
    <name type="scientific">Sporosarcina gallistercoris</name>
    <dbReference type="NCBI Taxonomy" id="2762245"/>
    <lineage>
        <taxon>Bacteria</taxon>
        <taxon>Bacillati</taxon>
        <taxon>Bacillota</taxon>
        <taxon>Bacilli</taxon>
        <taxon>Bacillales</taxon>
        <taxon>Caryophanaceae</taxon>
        <taxon>Sporosarcina</taxon>
    </lineage>
</organism>
<proteinExistence type="predicted"/>
<dbReference type="PROSITE" id="PS51186">
    <property type="entry name" value="GNAT"/>
    <property type="match status" value="1"/>
</dbReference>
<dbReference type="Gene3D" id="3.40.630.30">
    <property type="match status" value="1"/>
</dbReference>
<name>A0ABR8PJ66_9BACL</name>
<dbReference type="InterPro" id="IPR016181">
    <property type="entry name" value="Acyl_CoA_acyltransferase"/>
</dbReference>
<feature type="domain" description="N-acetyltransferase" evidence="1">
    <location>
        <begin position="12"/>
        <end position="177"/>
    </location>
</feature>
<evidence type="ECO:0000313" key="2">
    <source>
        <dbReference type="EMBL" id="MBD7908237.1"/>
    </source>
</evidence>
<gene>
    <name evidence="2" type="ORF">H9659_07840</name>
</gene>
<dbReference type="SUPFAM" id="SSF55729">
    <property type="entry name" value="Acyl-CoA N-acyltransferases (Nat)"/>
    <property type="match status" value="1"/>
</dbReference>
<keyword evidence="3" id="KW-1185">Reference proteome</keyword>
<dbReference type="EMBL" id="JACSQY010000004">
    <property type="protein sequence ID" value="MBD7908237.1"/>
    <property type="molecule type" value="Genomic_DNA"/>
</dbReference>
<dbReference type="CDD" id="cd04301">
    <property type="entry name" value="NAT_SF"/>
    <property type="match status" value="1"/>
</dbReference>
<reference evidence="2 3" key="1">
    <citation type="submission" date="2020-08" db="EMBL/GenBank/DDBJ databases">
        <title>A Genomic Blueprint of the Chicken Gut Microbiome.</title>
        <authorList>
            <person name="Gilroy R."/>
            <person name="Ravi A."/>
            <person name="Getino M."/>
            <person name="Pursley I."/>
            <person name="Horton D.L."/>
            <person name="Alikhan N.-F."/>
            <person name="Baker D."/>
            <person name="Gharbi K."/>
            <person name="Hall N."/>
            <person name="Watson M."/>
            <person name="Adriaenssens E.M."/>
            <person name="Foster-Nyarko E."/>
            <person name="Jarju S."/>
            <person name="Secka A."/>
            <person name="Antonio M."/>
            <person name="Oren A."/>
            <person name="Chaudhuri R."/>
            <person name="La Ragione R.M."/>
            <person name="Hildebrand F."/>
            <person name="Pallen M.J."/>
        </authorList>
    </citation>
    <scope>NUCLEOTIDE SEQUENCE [LARGE SCALE GENOMIC DNA]</scope>
    <source>
        <strain evidence="2 3">Sa3CUA8</strain>
    </source>
</reference>
<comment type="caution">
    <text evidence="2">The sequence shown here is derived from an EMBL/GenBank/DDBJ whole genome shotgun (WGS) entry which is preliminary data.</text>
</comment>
<dbReference type="InterPro" id="IPR000182">
    <property type="entry name" value="GNAT_dom"/>
</dbReference>